<reference evidence="1" key="1">
    <citation type="submission" date="2022-04" db="EMBL/GenBank/DDBJ databases">
        <title>Corynebacterium kalidii LD5P10.</title>
        <authorList>
            <person name="Sun J.Q."/>
        </authorList>
    </citation>
    <scope>NUCLEOTIDE SEQUENCE</scope>
    <source>
        <strain evidence="1">LD5P10</strain>
    </source>
</reference>
<comment type="caution">
    <text evidence="1">The sequence shown here is derived from an EMBL/GenBank/DDBJ whole genome shotgun (WGS) entry which is preliminary data.</text>
</comment>
<dbReference type="InterPro" id="IPR008930">
    <property type="entry name" value="Terpenoid_cyclase/PrenylTrfase"/>
</dbReference>
<evidence type="ECO:0000313" key="2">
    <source>
        <dbReference type="Proteomes" id="UP001139207"/>
    </source>
</evidence>
<dbReference type="AlphaFoldDB" id="A0A9X2AZ89"/>
<dbReference type="Proteomes" id="UP001139207">
    <property type="component" value="Unassembled WGS sequence"/>
</dbReference>
<dbReference type="EMBL" id="JALIEA010000013">
    <property type="protein sequence ID" value="MCJ7858866.1"/>
    <property type="molecule type" value="Genomic_DNA"/>
</dbReference>
<name>A0A9X2AZ89_9CORY</name>
<keyword evidence="2" id="KW-1185">Reference proteome</keyword>
<gene>
    <name evidence="1" type="ORF">MUN33_09085</name>
</gene>
<dbReference type="RefSeq" id="WP_244804599.1">
    <property type="nucleotide sequence ID" value="NZ_JALIEA010000013.1"/>
</dbReference>
<proteinExistence type="predicted"/>
<dbReference type="SUPFAM" id="SSF48239">
    <property type="entry name" value="Terpenoid cyclases/Protein prenyltransferases"/>
    <property type="match status" value="1"/>
</dbReference>
<evidence type="ECO:0000313" key="1">
    <source>
        <dbReference type="EMBL" id="MCJ7858866.1"/>
    </source>
</evidence>
<organism evidence="1 2">
    <name type="scientific">Corynebacterium kalidii</name>
    <dbReference type="NCBI Taxonomy" id="2931982"/>
    <lineage>
        <taxon>Bacteria</taxon>
        <taxon>Bacillati</taxon>
        <taxon>Actinomycetota</taxon>
        <taxon>Actinomycetes</taxon>
        <taxon>Mycobacteriales</taxon>
        <taxon>Corynebacteriaceae</taxon>
        <taxon>Corynebacterium</taxon>
    </lineage>
</organism>
<protein>
    <recommendedName>
        <fullName evidence="3">Prenyltransferase</fullName>
    </recommendedName>
</protein>
<accession>A0A9X2AZ89</accession>
<sequence>MGIDLTLASRFMTSHARVLDRRRFEVLTTGTGQDAVIRGLDAYRNPDGGYGWGLEPDLRAAESQPAGALHALEALVTAAPATSPHTVPLLDWLQSVTLPDGGLPFASPITDPTGCAPFWVDSAQAVQAGHPESSLQITAAVAAQAHLLARTDATVRDHPWLATATRYCLDAVTTITGSASPPFAYVLSFSLRFLDAACDSGAADGRVTADLLRDMARFVPVDGAVPVEGGAEGETLRLLDFAPVPGRPVRELLDVRAVVADLDRLEQAQCADGGWPVDFTSYSASASLEWRGHATVHAVEVLRANGRTERSQVPDSERG</sequence>
<evidence type="ECO:0008006" key="3">
    <source>
        <dbReference type="Google" id="ProtNLM"/>
    </source>
</evidence>